<gene>
    <name evidence="2" type="ORF">D7Z94_01355</name>
</gene>
<dbReference type="InterPro" id="IPR057154">
    <property type="entry name" value="DUF7832"/>
</dbReference>
<dbReference type="EMBL" id="RBCJ01000001">
    <property type="protein sequence ID" value="RKN82522.1"/>
    <property type="molecule type" value="Genomic_DNA"/>
</dbReference>
<organism evidence="2 3">
    <name type="scientific">Ulvibacterium marinum</name>
    <dbReference type="NCBI Taxonomy" id="2419782"/>
    <lineage>
        <taxon>Bacteria</taxon>
        <taxon>Pseudomonadati</taxon>
        <taxon>Bacteroidota</taxon>
        <taxon>Flavobacteriia</taxon>
        <taxon>Flavobacteriales</taxon>
        <taxon>Flavobacteriaceae</taxon>
        <taxon>Ulvibacterium</taxon>
    </lineage>
</organism>
<sequence>MRIRLEKKNRVTTDFVEIEVDKEILNVREGKVKKTGGPKWGKHCGTDENAIVEANKIKQEFLDKKYIEVNSKQRPSDFNGVYDKAKWHFRGEFPKELDIFQGYVHTGFYLTWIIENGLFDTNGDDYLNSEISKVKKKELTGAKFFERNLDGVLMDDDLTELGNEFTYKYYEKGKFSDDYSKTLGTDLPTLYHIQDNWENYEKFKPLLDKRFKRWEKSKKPKWWKLN</sequence>
<evidence type="ECO:0000313" key="2">
    <source>
        <dbReference type="EMBL" id="RKN82522.1"/>
    </source>
</evidence>
<proteinExistence type="predicted"/>
<evidence type="ECO:0000259" key="1">
    <source>
        <dbReference type="Pfam" id="PF25191"/>
    </source>
</evidence>
<protein>
    <recommendedName>
        <fullName evidence="1">DUF7832 domain-containing protein</fullName>
    </recommendedName>
</protein>
<dbReference type="RefSeq" id="WP_120709713.1">
    <property type="nucleotide sequence ID" value="NZ_RBCJ01000001.1"/>
</dbReference>
<reference evidence="2 3" key="1">
    <citation type="submission" date="2018-10" db="EMBL/GenBank/DDBJ databases">
        <title>Ulvibacterium marinum gen. nov., sp. nov., a novel marine bacterium of the family Flavobacteriaceae, isolated from a culture of the green alga Ulva prolifera.</title>
        <authorList>
            <person name="Zhang Z."/>
        </authorList>
    </citation>
    <scope>NUCLEOTIDE SEQUENCE [LARGE SCALE GENOMIC DNA]</scope>
    <source>
        <strain evidence="2 3">CCMM003</strain>
    </source>
</reference>
<dbReference type="Pfam" id="PF25191">
    <property type="entry name" value="DUF7832"/>
    <property type="match status" value="1"/>
</dbReference>
<evidence type="ECO:0000313" key="3">
    <source>
        <dbReference type="Proteomes" id="UP000276603"/>
    </source>
</evidence>
<comment type="caution">
    <text evidence="2">The sequence shown here is derived from an EMBL/GenBank/DDBJ whole genome shotgun (WGS) entry which is preliminary data.</text>
</comment>
<dbReference type="OrthoDB" id="4827574at2"/>
<dbReference type="Proteomes" id="UP000276603">
    <property type="component" value="Unassembled WGS sequence"/>
</dbReference>
<feature type="domain" description="DUF7832" evidence="1">
    <location>
        <begin position="81"/>
        <end position="193"/>
    </location>
</feature>
<keyword evidence="3" id="KW-1185">Reference proteome</keyword>
<name>A0A3B0C9N8_9FLAO</name>
<dbReference type="AlphaFoldDB" id="A0A3B0C9N8"/>
<accession>A0A3B0C9N8</accession>